<keyword evidence="2" id="KW-0333">Golgi apparatus</keyword>
<protein>
    <recommendedName>
        <fullName evidence="2">Vacuolar protein sorting-associated protein 51 homolog</fullName>
    </recommendedName>
</protein>
<name>A0A086Q3H5_TOXGO</name>
<comment type="subunit">
    <text evidence="2">Component of the Golgi-associated retrograde protein (GARP) complex.</text>
</comment>
<evidence type="ECO:0000256" key="2">
    <source>
        <dbReference type="RuleBase" id="RU368010"/>
    </source>
</evidence>
<dbReference type="VEuPathDB" id="ToxoDB:TGMAS_415870"/>
<dbReference type="GO" id="GO:0016020">
    <property type="term" value="C:membrane"/>
    <property type="evidence" value="ECO:0007669"/>
    <property type="project" value="TreeGrafter"/>
</dbReference>
<dbReference type="GO" id="GO:0006869">
    <property type="term" value="P:lipid transport"/>
    <property type="evidence" value="ECO:0007669"/>
    <property type="project" value="UniProtKB-UniRule"/>
</dbReference>
<organism evidence="3 4">
    <name type="scientific">Toxoplasma gondii MAS</name>
    <dbReference type="NCBI Taxonomy" id="943118"/>
    <lineage>
        <taxon>Eukaryota</taxon>
        <taxon>Sar</taxon>
        <taxon>Alveolata</taxon>
        <taxon>Apicomplexa</taxon>
        <taxon>Conoidasida</taxon>
        <taxon>Coccidia</taxon>
        <taxon>Eucoccidiorida</taxon>
        <taxon>Eimeriorina</taxon>
        <taxon>Sarcocystidae</taxon>
        <taxon>Toxoplasma</taxon>
    </lineage>
</organism>
<evidence type="ECO:0000313" key="4">
    <source>
        <dbReference type="Proteomes" id="UP000028821"/>
    </source>
</evidence>
<dbReference type="EMBL" id="AEXC02002193">
    <property type="protein sequence ID" value="KFH07157.1"/>
    <property type="molecule type" value="Genomic_DNA"/>
</dbReference>
<sequence length="186" mass="20008">MPSSGAGGAGEQPHQRRMARLFGRRRTAIEREMERLFARKQAVFSPVPFNRAKAIMGIFRIASRALIESVRMQLFSRCAVRQIQVDCAAAAELIRDLVAAEDGSVVDGLLDEVTALAALRCVERPQKRVPLAGRMAAPGAAGAAAAAAAVAAATAGIDPELDDLLLEQSVVEEVCKRSRRRPESFL</sequence>
<dbReference type="GO" id="GO:0015031">
    <property type="term" value="P:protein transport"/>
    <property type="evidence" value="ECO:0007669"/>
    <property type="project" value="UniProtKB-UniRule"/>
</dbReference>
<gene>
    <name evidence="3" type="ORF">TGMAS_415870</name>
</gene>
<keyword evidence="2" id="KW-0653">Protein transport</keyword>
<evidence type="ECO:0000313" key="3">
    <source>
        <dbReference type="EMBL" id="KFH07157.1"/>
    </source>
</evidence>
<comment type="subcellular location">
    <subcellularLocation>
        <location evidence="2">Golgi apparatus</location>
        <location evidence="2">trans-Golgi network</location>
    </subcellularLocation>
</comment>
<dbReference type="GO" id="GO:1990745">
    <property type="term" value="C:EARP complex"/>
    <property type="evidence" value="ECO:0007669"/>
    <property type="project" value="TreeGrafter"/>
</dbReference>
<dbReference type="GO" id="GO:0042147">
    <property type="term" value="P:retrograde transport, endosome to Golgi"/>
    <property type="evidence" value="ECO:0007669"/>
    <property type="project" value="UniProtKB-UniRule"/>
</dbReference>
<comment type="function">
    <text evidence="2">Acts as component of the GARP complex that is involved in retrograde transport from early and late endosomes to the trans-Golgi network (TGN).</text>
</comment>
<comment type="similarity">
    <text evidence="1 2">Belongs to the VPS51 family.</text>
</comment>
<dbReference type="AlphaFoldDB" id="A0A086Q3H5"/>
<dbReference type="GO" id="GO:0048193">
    <property type="term" value="P:Golgi vesicle transport"/>
    <property type="evidence" value="ECO:0007669"/>
    <property type="project" value="TreeGrafter"/>
</dbReference>
<keyword evidence="2" id="KW-0445">Lipid transport</keyword>
<dbReference type="GO" id="GO:0007030">
    <property type="term" value="P:Golgi organization"/>
    <property type="evidence" value="ECO:0007669"/>
    <property type="project" value="UniProtKB-UniRule"/>
</dbReference>
<dbReference type="GO" id="GO:0032456">
    <property type="term" value="P:endocytic recycling"/>
    <property type="evidence" value="ECO:0007669"/>
    <property type="project" value="TreeGrafter"/>
</dbReference>
<accession>A0A086Q3H5</accession>
<keyword evidence="2" id="KW-0813">Transport</keyword>
<dbReference type="GO" id="GO:0007041">
    <property type="term" value="P:lysosomal transport"/>
    <property type="evidence" value="ECO:0007669"/>
    <property type="project" value="TreeGrafter"/>
</dbReference>
<proteinExistence type="inferred from homology"/>
<dbReference type="GO" id="GO:0000938">
    <property type="term" value="C:GARP complex"/>
    <property type="evidence" value="ECO:0007669"/>
    <property type="project" value="UniProtKB-UniRule"/>
</dbReference>
<reference evidence="3 4" key="1">
    <citation type="submission" date="2014-04" db="EMBL/GenBank/DDBJ databases">
        <authorList>
            <person name="Sibley D."/>
            <person name="Venepally P."/>
            <person name="Karamycheva S."/>
            <person name="Hadjithomas M."/>
            <person name="Khan A."/>
            <person name="Brunk B."/>
            <person name="Roos D."/>
            <person name="Caler E."/>
            <person name="Lorenzi H."/>
        </authorList>
    </citation>
    <scope>NUCLEOTIDE SEQUENCE [LARGE SCALE GENOMIC DNA]</scope>
    <source>
        <strain evidence="3 4">MAS</strain>
    </source>
</reference>
<dbReference type="Proteomes" id="UP000028821">
    <property type="component" value="Unassembled WGS sequence"/>
</dbReference>
<dbReference type="GO" id="GO:0005829">
    <property type="term" value="C:cytosol"/>
    <property type="evidence" value="ECO:0007669"/>
    <property type="project" value="GOC"/>
</dbReference>
<comment type="caution">
    <text evidence="3">The sequence shown here is derived from an EMBL/GenBank/DDBJ whole genome shotgun (WGS) entry which is preliminary data.</text>
</comment>
<evidence type="ECO:0000256" key="1">
    <source>
        <dbReference type="ARBA" id="ARBA00006080"/>
    </source>
</evidence>
<dbReference type="PANTHER" id="PTHR15954">
    <property type="entry name" value="VACUOLAR PROTEIN SORTING-ASSOCIATED PROTEIN 51 HOMOLOG"/>
    <property type="match status" value="1"/>
</dbReference>
<dbReference type="PANTHER" id="PTHR15954:SF4">
    <property type="entry name" value="VACUOLAR PROTEIN SORTING-ASSOCIATED PROTEIN 51 HOMOLOG"/>
    <property type="match status" value="1"/>
</dbReference>
<dbReference type="InterPro" id="IPR014812">
    <property type="entry name" value="Vps51"/>
</dbReference>